<evidence type="ECO:0000313" key="3">
    <source>
        <dbReference type="EMBL" id="KAL2488947.1"/>
    </source>
</evidence>
<dbReference type="FunFam" id="1.25.40.10:FF:000090">
    <property type="entry name" value="Pentatricopeptide repeat-containing protein, chloroplastic"/>
    <property type="match status" value="1"/>
</dbReference>
<feature type="repeat" description="PPR" evidence="2">
    <location>
        <begin position="194"/>
        <end position="228"/>
    </location>
</feature>
<evidence type="ECO:0000256" key="1">
    <source>
        <dbReference type="ARBA" id="ARBA00022737"/>
    </source>
</evidence>
<feature type="repeat" description="PPR" evidence="2">
    <location>
        <begin position="229"/>
        <end position="263"/>
    </location>
</feature>
<dbReference type="AlphaFoldDB" id="A0ABD1RM33"/>
<dbReference type="InterPro" id="IPR046960">
    <property type="entry name" value="PPR_At4g14850-like_plant"/>
</dbReference>
<dbReference type="InterPro" id="IPR002885">
    <property type="entry name" value="PPR_rpt"/>
</dbReference>
<evidence type="ECO:0000256" key="2">
    <source>
        <dbReference type="PROSITE-ProRule" id="PRU00708"/>
    </source>
</evidence>
<keyword evidence="4" id="KW-1185">Reference proteome</keyword>
<feature type="repeat" description="PPR" evidence="2">
    <location>
        <begin position="163"/>
        <end position="193"/>
    </location>
</feature>
<comment type="caution">
    <text evidence="3">The sequence shown here is derived from an EMBL/GenBank/DDBJ whole genome shotgun (WGS) entry which is preliminary data.</text>
</comment>
<feature type="repeat" description="PPR" evidence="2">
    <location>
        <begin position="93"/>
        <end position="127"/>
    </location>
</feature>
<dbReference type="Pfam" id="PF13041">
    <property type="entry name" value="PPR_2"/>
    <property type="match status" value="2"/>
</dbReference>
<feature type="repeat" description="PPR" evidence="2">
    <location>
        <begin position="264"/>
        <end position="298"/>
    </location>
</feature>
<dbReference type="Proteomes" id="UP001604277">
    <property type="component" value="Unassembled WGS sequence"/>
</dbReference>
<organism evidence="3 4">
    <name type="scientific">Forsythia ovata</name>
    <dbReference type="NCBI Taxonomy" id="205694"/>
    <lineage>
        <taxon>Eukaryota</taxon>
        <taxon>Viridiplantae</taxon>
        <taxon>Streptophyta</taxon>
        <taxon>Embryophyta</taxon>
        <taxon>Tracheophyta</taxon>
        <taxon>Spermatophyta</taxon>
        <taxon>Magnoliopsida</taxon>
        <taxon>eudicotyledons</taxon>
        <taxon>Gunneridae</taxon>
        <taxon>Pentapetalae</taxon>
        <taxon>asterids</taxon>
        <taxon>lamiids</taxon>
        <taxon>Lamiales</taxon>
        <taxon>Oleaceae</taxon>
        <taxon>Forsythieae</taxon>
        <taxon>Forsythia</taxon>
    </lineage>
</organism>
<keyword evidence="1" id="KW-0677">Repeat</keyword>
<dbReference type="PANTHER" id="PTHR47926">
    <property type="entry name" value="PENTATRICOPEPTIDE REPEAT-CONTAINING PROTEIN"/>
    <property type="match status" value="1"/>
</dbReference>
<dbReference type="InterPro" id="IPR046848">
    <property type="entry name" value="E_motif"/>
</dbReference>
<feature type="repeat" description="PPR" evidence="2">
    <location>
        <begin position="334"/>
        <end position="368"/>
    </location>
</feature>
<gene>
    <name evidence="3" type="ORF">Fot_42239</name>
</gene>
<proteinExistence type="predicted"/>
<dbReference type="PANTHER" id="PTHR47926:SF487">
    <property type="entry name" value="REPEAT (TPR)-LIKE SUPERFAMILY PROTEIN, PUTATIVE-RELATED"/>
    <property type="match status" value="1"/>
</dbReference>
<dbReference type="EMBL" id="JBFOLJ010000012">
    <property type="protein sequence ID" value="KAL2488947.1"/>
    <property type="molecule type" value="Genomic_DNA"/>
</dbReference>
<dbReference type="PROSITE" id="PS51375">
    <property type="entry name" value="PPR"/>
    <property type="match status" value="6"/>
</dbReference>
<dbReference type="NCBIfam" id="TIGR00756">
    <property type="entry name" value="PPR"/>
    <property type="match status" value="7"/>
</dbReference>
<evidence type="ECO:0000313" key="4">
    <source>
        <dbReference type="Proteomes" id="UP001604277"/>
    </source>
</evidence>
<dbReference type="FunFam" id="1.25.40.10:FF:000682">
    <property type="entry name" value="Pentatricopeptide repeat-containing protein At3g16610"/>
    <property type="match status" value="1"/>
</dbReference>
<protein>
    <submittedName>
        <fullName evidence="3">Pentatricopeptide repeat-containing protein</fullName>
    </submittedName>
</protein>
<dbReference type="Gene3D" id="1.25.40.10">
    <property type="entry name" value="Tetratricopeptide repeat domain"/>
    <property type="match status" value="4"/>
</dbReference>
<name>A0ABD1RM33_9LAMI</name>
<sequence length="547" mass="61216">MHFTIIKNCTVKIYQKTPITQNFLHSSSDTYTKLINACIQNRAWQSGRALHSHLIINGLARSTHFGSKLIAFYTQFKQLTPARKLFDIIPKSNIRGWVAVIGSYARHGFYEETMSMFLKMQREGLRYDIIVLPSVLKACGHLSDWNTGEELHAVVLKNDFESDAFVMTALIDMYSKCGAVEKAKRVFDGMVEKDLVALNAMVSGYVQNGVVTEALSLVEEMKIMGVNPNVVTWNTLIAGFSQAKDKLAVEKIFRIMYEDGVKPDVVSWTSVITGFVQNFENKEAFGTFRQMLGAGLSPTSATIGGMLPATANIADLRHGKEIHGYAVAMGFEEDVYVRSALIDMYAKCGSISEARSLFQKMSERNTVTWNSMIFGYANHGYCLEAIELFNQLLGEEERKMDHLTFTGVLIACSHAGMVHLGESLFQLMQDKFGIEPRLEHYACMVDLLGRAGKISQAYDFIINMTIEPDLFVWGALLGACRQHGNVNIAEIAAKHLAKLEPDSAGSSVLLSNLYADSNSWGNATKVKKMMKKRRHRKFPSRSWIEVE</sequence>
<accession>A0ABD1RM33</accession>
<dbReference type="InterPro" id="IPR011990">
    <property type="entry name" value="TPR-like_helical_dom_sf"/>
</dbReference>
<dbReference type="Pfam" id="PF01535">
    <property type="entry name" value="PPR"/>
    <property type="match status" value="4"/>
</dbReference>
<dbReference type="Pfam" id="PF20431">
    <property type="entry name" value="E_motif"/>
    <property type="match status" value="1"/>
</dbReference>
<reference evidence="4" key="1">
    <citation type="submission" date="2024-07" db="EMBL/GenBank/DDBJ databases">
        <title>Two chromosome-level genome assemblies of Korean endemic species Abeliophyllum distichum and Forsythia ovata (Oleaceae).</title>
        <authorList>
            <person name="Jang H."/>
        </authorList>
    </citation>
    <scope>NUCLEOTIDE SEQUENCE [LARGE SCALE GENOMIC DNA]</scope>
</reference>